<evidence type="ECO:0000259" key="3">
    <source>
        <dbReference type="Pfam" id="PF24481"/>
    </source>
</evidence>
<organism evidence="4 5">
    <name type="scientific">Acidicapsa dinghuensis</name>
    <dbReference type="NCBI Taxonomy" id="2218256"/>
    <lineage>
        <taxon>Bacteria</taxon>
        <taxon>Pseudomonadati</taxon>
        <taxon>Acidobacteriota</taxon>
        <taxon>Terriglobia</taxon>
        <taxon>Terriglobales</taxon>
        <taxon>Acidobacteriaceae</taxon>
        <taxon>Acidicapsa</taxon>
    </lineage>
</organism>
<dbReference type="Gene3D" id="1.10.287.1490">
    <property type="match status" value="1"/>
</dbReference>
<reference evidence="5" key="1">
    <citation type="journal article" date="2019" name="Int. J. Syst. Evol. Microbiol.">
        <title>The Global Catalogue of Microorganisms (GCM) 10K type strain sequencing project: providing services to taxonomists for standard genome sequencing and annotation.</title>
        <authorList>
            <consortium name="The Broad Institute Genomics Platform"/>
            <consortium name="The Broad Institute Genome Sequencing Center for Infectious Disease"/>
            <person name="Wu L."/>
            <person name="Ma J."/>
        </authorList>
    </citation>
    <scope>NUCLEOTIDE SEQUENCE [LARGE SCALE GENOMIC DNA]</scope>
    <source>
        <strain evidence="5">JCM 4087</strain>
    </source>
</reference>
<dbReference type="Proteomes" id="UP001596091">
    <property type="component" value="Unassembled WGS sequence"/>
</dbReference>
<dbReference type="InterPro" id="IPR056003">
    <property type="entry name" value="CT398_CC_hairpin"/>
</dbReference>
<evidence type="ECO:0000256" key="1">
    <source>
        <dbReference type="SAM" id="MobiDB-lite"/>
    </source>
</evidence>
<evidence type="ECO:0000313" key="4">
    <source>
        <dbReference type="EMBL" id="MFC5861358.1"/>
    </source>
</evidence>
<dbReference type="InterPro" id="IPR003743">
    <property type="entry name" value="Zf-RING_7"/>
</dbReference>
<dbReference type="EMBL" id="JBHSPH010000001">
    <property type="protein sequence ID" value="MFC5861358.1"/>
    <property type="molecule type" value="Genomic_DNA"/>
</dbReference>
<dbReference type="Pfam" id="PF24481">
    <property type="entry name" value="CT398_CC"/>
    <property type="match status" value="1"/>
</dbReference>
<name>A0ABW1EED9_9BACT</name>
<dbReference type="Pfam" id="PF02591">
    <property type="entry name" value="Zn_ribbon_9"/>
    <property type="match status" value="1"/>
</dbReference>
<feature type="region of interest" description="Disordered" evidence="1">
    <location>
        <begin position="216"/>
        <end position="246"/>
    </location>
</feature>
<accession>A0ABW1EED9</accession>
<proteinExistence type="predicted"/>
<evidence type="ECO:0000313" key="5">
    <source>
        <dbReference type="Proteomes" id="UP001596091"/>
    </source>
</evidence>
<gene>
    <name evidence="4" type="ORF">ACFPT7_03545</name>
</gene>
<feature type="domain" description="CT398-like coiled coil hairpin" evidence="3">
    <location>
        <begin position="11"/>
        <end position="166"/>
    </location>
</feature>
<comment type="caution">
    <text evidence="4">The sequence shown here is derived from an EMBL/GenBank/DDBJ whole genome shotgun (WGS) entry which is preliminary data.</text>
</comment>
<dbReference type="RefSeq" id="WP_263333856.1">
    <property type="nucleotide sequence ID" value="NZ_JAGSYH010000002.1"/>
</dbReference>
<evidence type="ECO:0000259" key="2">
    <source>
        <dbReference type="Pfam" id="PF02591"/>
    </source>
</evidence>
<protein>
    <submittedName>
        <fullName evidence="4">Zinc ribbon domain-containing protein</fullName>
    </submittedName>
</protein>
<feature type="domain" description="C4-type zinc ribbon" evidence="2">
    <location>
        <begin position="178"/>
        <end position="208"/>
    </location>
</feature>
<keyword evidence="5" id="KW-1185">Reference proteome</keyword>
<sequence>MTAALKKLPSDIAHAEKLLSDGRKRLTELDALLKREELSRANYELEIAGHRIKAARFRGQLDTATNTTQATALEHEIGFAEKEIGRLEDEELVSMEASERMDQERADAVTLEGKLTETLGLIRARVGEQELEFREEIASLTAEREVLRPKITSDLLAQFDRTASTKGTGIARAEGQQCSGCRMGIRPQVWNQLRDGTILPCETCRRILYYDPAMEPSAPAKSPQSVKPGATAGELGGSSIQRRTGV</sequence>